<evidence type="ECO:0000313" key="2">
    <source>
        <dbReference type="Proteomes" id="UP001056120"/>
    </source>
</evidence>
<sequence length="666" mass="75400">MFIVRALLGSIENYLSTKALQAVQSLKLAAKNPSKLNQVFNSKLNRLLKDDLLDVFAELQRQQHLDHALKVIKLQNLKVVRDLLTSKGKLRSKSKSNPRRGGFSYTNFSRMQIFLGGSVVREFRLRFYSRKLVTSMNEVERRVDPRLWHACAGGMIQMPLPDSNVYYFPQGHAEHTHTNVDFGGIPRVRSCILCKVVDVKFLADLELQVYAKIMLSPLEKSISSYNVNDERNLVDSDTQCVSESPDKLPYFVKKFTKSDAHNVGRLRVPRVCVETFFPKLDCSADHQAVIAKDIHGKNWRFKHVYERSQRSQLLTTGWNTFVNENNLVAGNSVVFMRAENGDLCVGIKRAKLMNINSNGRGEVKPEDVIEAESSAANGQSFEITYYPHANTPEFVVKASSVNAALRVPWCAEMRFLMAFETEGLSRKSWFIGTVSSVQDVDPFLWPNSPWCRLQVNWDEQRDMLQNVRRVSPWLVELVSDMPSSSFPAGTQGARHAQFQTPLVNPNPTHKLELNLFPKHLDSHQPKNPDDLIHGDNDLTTGGCSYNSKKNNDKVKTPVFWLFGQPIHTDQQVSHSSNFQKDGVISSHHCEVFLNSEDVCRRTLDLSVIGSYEEVEKTLADGVGIEKFDDSTRVIYKDSAGGVKQMGDEPFSEFVIKAKRLTILMPS</sequence>
<gene>
    <name evidence="1" type="ORF">L1987_04692</name>
</gene>
<reference evidence="1 2" key="2">
    <citation type="journal article" date="2022" name="Mol. Ecol. Resour.">
        <title>The genomes of chicory, endive, great burdock and yacon provide insights into Asteraceae paleo-polyploidization history and plant inulin production.</title>
        <authorList>
            <person name="Fan W."/>
            <person name="Wang S."/>
            <person name="Wang H."/>
            <person name="Wang A."/>
            <person name="Jiang F."/>
            <person name="Liu H."/>
            <person name="Zhao H."/>
            <person name="Xu D."/>
            <person name="Zhang Y."/>
        </authorList>
    </citation>
    <scope>NUCLEOTIDE SEQUENCE [LARGE SCALE GENOMIC DNA]</scope>
    <source>
        <strain evidence="2">cv. Yunnan</strain>
        <tissue evidence="1">Leaves</tissue>
    </source>
</reference>
<evidence type="ECO:0000313" key="1">
    <source>
        <dbReference type="EMBL" id="KAI3823259.1"/>
    </source>
</evidence>
<dbReference type="Proteomes" id="UP001056120">
    <property type="component" value="Linkage Group LG02"/>
</dbReference>
<accession>A0ACB9JTA1</accession>
<comment type="caution">
    <text evidence="1">The sequence shown here is derived from an EMBL/GenBank/DDBJ whole genome shotgun (WGS) entry which is preliminary data.</text>
</comment>
<name>A0ACB9JTA1_9ASTR</name>
<dbReference type="EMBL" id="CM042019">
    <property type="protein sequence ID" value="KAI3823259.1"/>
    <property type="molecule type" value="Genomic_DNA"/>
</dbReference>
<proteinExistence type="predicted"/>
<organism evidence="1 2">
    <name type="scientific">Smallanthus sonchifolius</name>
    <dbReference type="NCBI Taxonomy" id="185202"/>
    <lineage>
        <taxon>Eukaryota</taxon>
        <taxon>Viridiplantae</taxon>
        <taxon>Streptophyta</taxon>
        <taxon>Embryophyta</taxon>
        <taxon>Tracheophyta</taxon>
        <taxon>Spermatophyta</taxon>
        <taxon>Magnoliopsida</taxon>
        <taxon>eudicotyledons</taxon>
        <taxon>Gunneridae</taxon>
        <taxon>Pentapetalae</taxon>
        <taxon>asterids</taxon>
        <taxon>campanulids</taxon>
        <taxon>Asterales</taxon>
        <taxon>Asteraceae</taxon>
        <taxon>Asteroideae</taxon>
        <taxon>Heliantheae alliance</taxon>
        <taxon>Millerieae</taxon>
        <taxon>Smallanthus</taxon>
    </lineage>
</organism>
<reference evidence="2" key="1">
    <citation type="journal article" date="2022" name="Mol. Ecol. Resour.">
        <title>The genomes of chicory, endive, great burdock and yacon provide insights into Asteraceae palaeo-polyploidization history and plant inulin production.</title>
        <authorList>
            <person name="Fan W."/>
            <person name="Wang S."/>
            <person name="Wang H."/>
            <person name="Wang A."/>
            <person name="Jiang F."/>
            <person name="Liu H."/>
            <person name="Zhao H."/>
            <person name="Xu D."/>
            <person name="Zhang Y."/>
        </authorList>
    </citation>
    <scope>NUCLEOTIDE SEQUENCE [LARGE SCALE GENOMIC DNA]</scope>
    <source>
        <strain evidence="2">cv. Yunnan</strain>
    </source>
</reference>
<keyword evidence="2" id="KW-1185">Reference proteome</keyword>
<protein>
    <submittedName>
        <fullName evidence="1">Uncharacterized protein</fullName>
    </submittedName>
</protein>